<dbReference type="EMBL" id="BAAAQQ010000011">
    <property type="protein sequence ID" value="GAA2124424.1"/>
    <property type="molecule type" value="Genomic_DNA"/>
</dbReference>
<dbReference type="Gene3D" id="3.40.309.10">
    <property type="entry name" value="Aldehyde Dehydrogenase, Chain A, domain 2"/>
    <property type="match status" value="1"/>
</dbReference>
<accession>A0ABN2YC44</accession>
<gene>
    <name evidence="6" type="primary">paaZ</name>
    <name evidence="6" type="ORF">GCM10009843_21160</name>
</gene>
<proteinExistence type="inferred from homology"/>
<evidence type="ECO:0000313" key="7">
    <source>
        <dbReference type="Proteomes" id="UP001500575"/>
    </source>
</evidence>
<evidence type="ECO:0000313" key="6">
    <source>
        <dbReference type="EMBL" id="GAA2124424.1"/>
    </source>
</evidence>
<comment type="caution">
    <text evidence="6">The sequence shown here is derived from an EMBL/GenBank/DDBJ whole genome shotgun (WGS) entry which is preliminary data.</text>
</comment>
<dbReference type="Pfam" id="PF01575">
    <property type="entry name" value="MaoC_dehydratas"/>
    <property type="match status" value="1"/>
</dbReference>
<keyword evidence="3" id="KW-0560">Oxidoreductase</keyword>
<comment type="similarity">
    <text evidence="1">Belongs to the enoyl-CoA hydratase/isomerase family.</text>
</comment>
<dbReference type="SUPFAM" id="SSF54637">
    <property type="entry name" value="Thioesterase/thiol ester dehydrase-isomerase"/>
    <property type="match status" value="1"/>
</dbReference>
<evidence type="ECO:0000256" key="1">
    <source>
        <dbReference type="ARBA" id="ARBA00005254"/>
    </source>
</evidence>
<dbReference type="InterPro" id="IPR015590">
    <property type="entry name" value="Aldehyde_DH_dom"/>
</dbReference>
<feature type="domain" description="MaoC-like" evidence="5">
    <location>
        <begin position="545"/>
        <end position="656"/>
    </location>
</feature>
<dbReference type="InterPro" id="IPR011966">
    <property type="entry name" value="PaaN-DH"/>
</dbReference>
<organism evidence="6 7">
    <name type="scientific">Nocardioides bigeumensis</name>
    <dbReference type="NCBI Taxonomy" id="433657"/>
    <lineage>
        <taxon>Bacteria</taxon>
        <taxon>Bacillati</taxon>
        <taxon>Actinomycetota</taxon>
        <taxon>Actinomycetes</taxon>
        <taxon>Propionibacteriales</taxon>
        <taxon>Nocardioidaceae</taxon>
        <taxon>Nocardioides</taxon>
    </lineage>
</organism>
<evidence type="ECO:0000259" key="4">
    <source>
        <dbReference type="Pfam" id="PF00171"/>
    </source>
</evidence>
<name>A0ABN2YC44_9ACTN</name>
<dbReference type="InterPro" id="IPR029069">
    <property type="entry name" value="HotDog_dom_sf"/>
</dbReference>
<dbReference type="CDD" id="cd07128">
    <property type="entry name" value="ALDH_MaoC-N"/>
    <property type="match status" value="1"/>
</dbReference>
<dbReference type="InterPro" id="IPR002539">
    <property type="entry name" value="MaoC-like_dom"/>
</dbReference>
<comment type="similarity">
    <text evidence="2">Belongs to the aldehyde dehydrogenase family.</text>
</comment>
<sequence>MPLLQSYAAGRWFTAAEGPDGGTPLLDATTGEEVARISAKGLDLGEMTAYARAVGGPALRELTFHQRAMILKELGKHLTSLKDEFHALSLRTGATARDGMVDIEGGIGTVFGIASKGTRELPDDTVLVDGGLERLGREGSFLGQHVWTSRPGVAVQINAFNFPVWGMLEKLAPAFIAGVPSIVKPASQTAYLTELVVRRIIESGLLPEGTLQLLSGSAGGLLDELTVQDSVAFTGSAHTAGLLRTHTNVLHGGVTLTVEADSLNCSVLGPDVTADDPELDLFVKGVVAEMTVKAGQKCTAIRRAIVPASMADTVVDAIAARLATMRVGNPAHADTRIGPLASLEQREEVRKAIQSLRSSAEIVYGDPDRVDVLDGDDQRGAFLSPVLLRAAKGAVEPHDVEPFGPVSTVLTYDTVDEAVTLAARGKGSLVASVVTHDAAVARSIVLGLAPWHGRILVLDRDDAKESTGHGSPLPMLVHGGPGRAGGGEELGGVRGITHHMQRTAIQASPDMLTAITGRWTTGSQRRVEEVHPFRKSLTDLRIGDTISSASRRVTLADIDHFAEFTGDTFYAHTDPEAAAANQLFGGIVAHGYLVVSLAAGLFVDPDPGPVLANFGVDSLRFLTPVKVDDEIAVQLTVKQITPRSNADYGEVRWDATVTNAEGEPVATYDVLTLVAKTWPLSPAEGAD</sequence>
<feature type="domain" description="Aldehyde dehydrogenase" evidence="4">
    <location>
        <begin position="24"/>
        <end position="444"/>
    </location>
</feature>
<dbReference type="Gene3D" id="3.40.605.10">
    <property type="entry name" value="Aldehyde Dehydrogenase, Chain A, domain 1"/>
    <property type="match status" value="1"/>
</dbReference>
<protein>
    <submittedName>
        <fullName evidence="6">Phenylacetic acid degradation bifunctional protein PaaZ</fullName>
    </submittedName>
</protein>
<keyword evidence="7" id="KW-1185">Reference proteome</keyword>
<dbReference type="InterPro" id="IPR016162">
    <property type="entry name" value="Ald_DH_N"/>
</dbReference>
<reference evidence="6 7" key="1">
    <citation type="journal article" date="2019" name="Int. J. Syst. Evol. Microbiol.">
        <title>The Global Catalogue of Microorganisms (GCM) 10K type strain sequencing project: providing services to taxonomists for standard genome sequencing and annotation.</title>
        <authorList>
            <consortium name="The Broad Institute Genomics Platform"/>
            <consortium name="The Broad Institute Genome Sequencing Center for Infectious Disease"/>
            <person name="Wu L."/>
            <person name="Ma J."/>
        </authorList>
    </citation>
    <scope>NUCLEOTIDE SEQUENCE [LARGE SCALE GENOMIC DNA]</scope>
    <source>
        <strain evidence="6 7">JCM 16021</strain>
    </source>
</reference>
<dbReference type="PANTHER" id="PTHR43111:SF1">
    <property type="entry name" value="ALDEHYDE DEHYDROGENASE B-RELATED"/>
    <property type="match status" value="1"/>
</dbReference>
<evidence type="ECO:0000259" key="5">
    <source>
        <dbReference type="Pfam" id="PF01575"/>
    </source>
</evidence>
<dbReference type="NCBIfam" id="TIGR02278">
    <property type="entry name" value="PaaN-DH"/>
    <property type="match status" value="1"/>
</dbReference>
<dbReference type="NCBIfam" id="NF008868">
    <property type="entry name" value="PRK11903.1"/>
    <property type="match status" value="1"/>
</dbReference>
<dbReference type="InterPro" id="IPR016163">
    <property type="entry name" value="Ald_DH_C"/>
</dbReference>
<evidence type="ECO:0000256" key="2">
    <source>
        <dbReference type="ARBA" id="ARBA00009986"/>
    </source>
</evidence>
<dbReference type="InterPro" id="IPR016161">
    <property type="entry name" value="Ald_DH/histidinol_DH"/>
</dbReference>
<evidence type="ECO:0000256" key="3">
    <source>
        <dbReference type="ARBA" id="ARBA00023002"/>
    </source>
</evidence>
<dbReference type="PANTHER" id="PTHR43111">
    <property type="entry name" value="ALDEHYDE DEHYDROGENASE B-RELATED"/>
    <property type="match status" value="1"/>
</dbReference>
<dbReference type="Pfam" id="PF00171">
    <property type="entry name" value="Aldedh"/>
    <property type="match status" value="1"/>
</dbReference>
<dbReference type="Proteomes" id="UP001500575">
    <property type="component" value="Unassembled WGS sequence"/>
</dbReference>
<dbReference type="RefSeq" id="WP_344303677.1">
    <property type="nucleotide sequence ID" value="NZ_BAAAQQ010000011.1"/>
</dbReference>
<dbReference type="SUPFAM" id="SSF53720">
    <property type="entry name" value="ALDH-like"/>
    <property type="match status" value="1"/>
</dbReference>
<dbReference type="Gene3D" id="3.10.129.10">
    <property type="entry name" value="Hotdog Thioesterase"/>
    <property type="match status" value="1"/>
</dbReference>